<dbReference type="PANTHER" id="PTHR43161:SF9">
    <property type="entry name" value="SORBITOL DEHYDROGENASE"/>
    <property type="match status" value="1"/>
</dbReference>
<protein>
    <recommendedName>
        <fullName evidence="7">Sorbitol dehydrogenase</fullName>
    </recommendedName>
    <alternativeName>
        <fullName evidence="8">Polyol dehydrogenase</fullName>
    </alternativeName>
</protein>
<dbReference type="InterPro" id="IPR036291">
    <property type="entry name" value="NAD(P)-bd_dom_sf"/>
</dbReference>
<dbReference type="CDD" id="cd05285">
    <property type="entry name" value="sorbitol_DH"/>
    <property type="match status" value="1"/>
</dbReference>
<evidence type="ECO:0000256" key="3">
    <source>
        <dbReference type="ARBA" id="ARBA00022723"/>
    </source>
</evidence>
<dbReference type="InterPro" id="IPR020843">
    <property type="entry name" value="ER"/>
</dbReference>
<dbReference type="GO" id="GO:0008270">
    <property type="term" value="F:zinc ion binding"/>
    <property type="evidence" value="ECO:0007669"/>
    <property type="project" value="InterPro"/>
</dbReference>
<dbReference type="InterPro" id="IPR013154">
    <property type="entry name" value="ADH-like_N"/>
</dbReference>
<dbReference type="PROSITE" id="PS00059">
    <property type="entry name" value="ADH_ZINC"/>
    <property type="match status" value="1"/>
</dbReference>
<dbReference type="GO" id="GO:0006062">
    <property type="term" value="P:sorbitol catabolic process"/>
    <property type="evidence" value="ECO:0007669"/>
    <property type="project" value="TreeGrafter"/>
</dbReference>
<dbReference type="InterPro" id="IPR011032">
    <property type="entry name" value="GroES-like_sf"/>
</dbReference>
<dbReference type="GO" id="GO:0003939">
    <property type="term" value="F:L-iditol 2-dehydrogenase (NAD+) activity"/>
    <property type="evidence" value="ECO:0007669"/>
    <property type="project" value="TreeGrafter"/>
</dbReference>
<sequence>MQIEDNITAVLYRAGDLRLEKRPISEPKDDEVLLKICVVGICGSDLHLVNDGRIGPKIVDKPAVLGKYGVAVEFHLTHILGHEVSGIVWKVGNNVLNLKKGDRVAVDPGVHCFRCDPCRSGRGNLCVNAVFAGTLQSDGCLSRYFAHSADFCYRLPDHVSLEEGALVELVSVAIHACKQGRVGHGSVVLVQGAGPVGLMSLLVSKALGASKVLVTDYIQARLDKAKEIGADFIVQVHPRDSADVVKQKVISALGGDPTTSIDCVGSELTITVAVRATASGGVAVIVGFHGLPAVNIPITEAVIREIDIRGNHHYNNYDYHEALEMVATGTIDVKPLITHHYKIDEVQKAFNTATTREDNAIKVLIHTD</sequence>
<dbReference type="PANTHER" id="PTHR43161">
    <property type="entry name" value="SORBITOL DEHYDROGENASE"/>
    <property type="match status" value="1"/>
</dbReference>
<dbReference type="Gene3D" id="3.40.50.720">
    <property type="entry name" value="NAD(P)-binding Rossmann-like Domain"/>
    <property type="match status" value="1"/>
</dbReference>
<evidence type="ECO:0000256" key="4">
    <source>
        <dbReference type="ARBA" id="ARBA00022833"/>
    </source>
</evidence>
<feature type="domain" description="Enoyl reductase (ER)" evidence="10">
    <location>
        <begin position="15"/>
        <end position="365"/>
    </location>
</feature>
<dbReference type="Pfam" id="PF08240">
    <property type="entry name" value="ADH_N"/>
    <property type="match status" value="1"/>
</dbReference>
<evidence type="ECO:0000256" key="7">
    <source>
        <dbReference type="ARBA" id="ARBA00026132"/>
    </source>
</evidence>
<evidence type="ECO:0000256" key="5">
    <source>
        <dbReference type="ARBA" id="ARBA00023002"/>
    </source>
</evidence>
<evidence type="ECO:0000256" key="9">
    <source>
        <dbReference type="RuleBase" id="RU361277"/>
    </source>
</evidence>
<keyword evidence="5" id="KW-0560">Oxidoreductase</keyword>
<organism evidence="11">
    <name type="scientific">Photinus pyralis</name>
    <name type="common">Common eastern firefly</name>
    <name type="synonym">Lampyris pyralis</name>
    <dbReference type="NCBI Taxonomy" id="7054"/>
    <lineage>
        <taxon>Eukaryota</taxon>
        <taxon>Metazoa</taxon>
        <taxon>Ecdysozoa</taxon>
        <taxon>Arthropoda</taxon>
        <taxon>Hexapoda</taxon>
        <taxon>Insecta</taxon>
        <taxon>Pterygota</taxon>
        <taxon>Neoptera</taxon>
        <taxon>Endopterygota</taxon>
        <taxon>Coleoptera</taxon>
        <taxon>Polyphaga</taxon>
        <taxon>Elateriformia</taxon>
        <taxon>Elateroidea</taxon>
        <taxon>Lampyridae</taxon>
        <taxon>Lampyrinae</taxon>
        <taxon>Photinus</taxon>
    </lineage>
</organism>
<comment type="similarity">
    <text evidence="2 9">Belongs to the zinc-containing alcohol dehydrogenase family.</text>
</comment>
<evidence type="ECO:0000256" key="6">
    <source>
        <dbReference type="ARBA" id="ARBA00023027"/>
    </source>
</evidence>
<dbReference type="SUPFAM" id="SSF51735">
    <property type="entry name" value="NAD(P)-binding Rossmann-fold domains"/>
    <property type="match status" value="1"/>
</dbReference>
<dbReference type="AlphaFoldDB" id="A0A1Y1N3E4"/>
<keyword evidence="6" id="KW-0520">NAD</keyword>
<evidence type="ECO:0000256" key="8">
    <source>
        <dbReference type="ARBA" id="ARBA00032485"/>
    </source>
</evidence>
<dbReference type="Pfam" id="PF00107">
    <property type="entry name" value="ADH_zinc_N"/>
    <property type="match status" value="1"/>
</dbReference>
<comment type="cofactor">
    <cofactor evidence="1 9">
        <name>Zn(2+)</name>
        <dbReference type="ChEBI" id="CHEBI:29105"/>
    </cofactor>
</comment>
<dbReference type="InterPro" id="IPR013149">
    <property type="entry name" value="ADH-like_C"/>
</dbReference>
<accession>A0A1Y1N3E4</accession>
<dbReference type="FunFam" id="3.40.50.720:FF:000068">
    <property type="entry name" value="Sorbitol dehydrogenase"/>
    <property type="match status" value="1"/>
</dbReference>
<dbReference type="EMBL" id="GEZM01013617">
    <property type="protein sequence ID" value="JAV92421.1"/>
    <property type="molecule type" value="Transcribed_RNA"/>
</dbReference>
<name>A0A1Y1N3E4_PHOPY</name>
<evidence type="ECO:0000256" key="1">
    <source>
        <dbReference type="ARBA" id="ARBA00001947"/>
    </source>
</evidence>
<dbReference type="SMART" id="SM00829">
    <property type="entry name" value="PKS_ER"/>
    <property type="match status" value="1"/>
</dbReference>
<dbReference type="Gene3D" id="3.90.180.10">
    <property type="entry name" value="Medium-chain alcohol dehydrogenases, catalytic domain"/>
    <property type="match status" value="1"/>
</dbReference>
<evidence type="ECO:0000259" key="10">
    <source>
        <dbReference type="SMART" id="SM00829"/>
    </source>
</evidence>
<dbReference type="SUPFAM" id="SSF50129">
    <property type="entry name" value="GroES-like"/>
    <property type="match status" value="1"/>
</dbReference>
<dbReference type="InterPro" id="IPR045306">
    <property type="entry name" value="SDH-like"/>
</dbReference>
<proteinExistence type="inferred from homology"/>
<evidence type="ECO:0000256" key="2">
    <source>
        <dbReference type="ARBA" id="ARBA00008072"/>
    </source>
</evidence>
<keyword evidence="3 9" id="KW-0479">Metal-binding</keyword>
<keyword evidence="4 9" id="KW-0862">Zinc</keyword>
<reference evidence="11" key="1">
    <citation type="journal article" date="2016" name="Sci. Rep.">
        <title>Molecular characterization of firefly nuptial gifts: a multi-omics approach sheds light on postcopulatory sexual selection.</title>
        <authorList>
            <person name="Al-Wathiqui N."/>
            <person name="Fallon T.R."/>
            <person name="South A."/>
            <person name="Weng J.K."/>
            <person name="Lewis S.M."/>
        </authorList>
    </citation>
    <scope>NUCLEOTIDE SEQUENCE</scope>
</reference>
<evidence type="ECO:0000313" key="11">
    <source>
        <dbReference type="EMBL" id="JAV92421.1"/>
    </source>
</evidence>
<dbReference type="InterPro" id="IPR002328">
    <property type="entry name" value="ADH_Zn_CS"/>
</dbReference>